<organism evidence="2 3">
    <name type="scientific">Phyllosticta capitalensis</name>
    <dbReference type="NCBI Taxonomy" id="121624"/>
    <lineage>
        <taxon>Eukaryota</taxon>
        <taxon>Fungi</taxon>
        <taxon>Dikarya</taxon>
        <taxon>Ascomycota</taxon>
        <taxon>Pezizomycotina</taxon>
        <taxon>Dothideomycetes</taxon>
        <taxon>Dothideomycetes incertae sedis</taxon>
        <taxon>Botryosphaeriales</taxon>
        <taxon>Phyllostictaceae</taxon>
        <taxon>Phyllosticta</taxon>
    </lineage>
</organism>
<proteinExistence type="predicted"/>
<sequence length="522" mass="58902">MPPTLNDPTRLPKPPTTTSKKRPLPSTEFGNHSINYTVLHINFDDIPLNYHCAMSSGRPPSSVYSRDEHGIPYSTSGRLQDGQSASQERAIEQIQIVIQSATRLDATVETYWNIQQQCEAAIKILLIWARRNQALSNEVTRDCDFIREISSLGPRKRLQMLEAKSQRVPTQYGCEVNAVTAGRVQKYFIEWLATPISTDLLVHFSKPTRKIYRTLLVLGHRVNDVAASAENLLRDAIVLHRQMSRARIAAATAIEAATTFDPCSRELVNSKRAGVKLQFKKLFGIMKPGGSADSGSKRSSDNNREQNHHSSEREEAAISMADDHGPEIQPNLRPSLFALPLAPLAELEEMQLRLRRQSDHIVEDSTSVEIVKMFDVQHGDNNSHKSSRNYNQERAILYDRELYTGNQDQLTQAEVGILKACEVKNREKPESTTEKAGRVKHRHWALKELEGEIQIFNEKPDEDLESDLTEIQQAEKKAEARVMALAKLEGLGESQAYCDDEGSLVRPFSFIPDEVEWIGRDL</sequence>
<name>A0ABR1Z5D9_9PEZI</name>
<comment type="caution">
    <text evidence="2">The sequence shown here is derived from an EMBL/GenBank/DDBJ whole genome shotgun (WGS) entry which is preliminary data.</text>
</comment>
<feature type="region of interest" description="Disordered" evidence="1">
    <location>
        <begin position="288"/>
        <end position="317"/>
    </location>
</feature>
<gene>
    <name evidence="2" type="ORF">HDK90DRAFT_462038</name>
</gene>
<dbReference type="Proteomes" id="UP001492380">
    <property type="component" value="Unassembled WGS sequence"/>
</dbReference>
<reference evidence="2 3" key="1">
    <citation type="submission" date="2024-04" db="EMBL/GenBank/DDBJ databases">
        <title>Phyllosticta paracitricarpa is synonymous to the EU quarantine fungus P. citricarpa based on phylogenomic analyses.</title>
        <authorList>
            <consortium name="Lawrence Berkeley National Laboratory"/>
            <person name="Van Ingen-Buijs V.A."/>
            <person name="Van Westerhoven A.C."/>
            <person name="Haridas S."/>
            <person name="Skiadas P."/>
            <person name="Martin F."/>
            <person name="Groenewald J.Z."/>
            <person name="Crous P.W."/>
            <person name="Seidl M.F."/>
        </authorList>
    </citation>
    <scope>NUCLEOTIDE SEQUENCE [LARGE SCALE GENOMIC DNA]</scope>
    <source>
        <strain evidence="2 3">CBS 123374</strain>
    </source>
</reference>
<feature type="region of interest" description="Disordered" evidence="1">
    <location>
        <begin position="1"/>
        <end position="28"/>
    </location>
</feature>
<protein>
    <submittedName>
        <fullName evidence="2">Uncharacterized protein</fullName>
    </submittedName>
</protein>
<accession>A0ABR1Z5D9</accession>
<feature type="compositionally biased region" description="Pro residues" evidence="1">
    <location>
        <begin position="1"/>
        <end position="15"/>
    </location>
</feature>
<evidence type="ECO:0000256" key="1">
    <source>
        <dbReference type="SAM" id="MobiDB-lite"/>
    </source>
</evidence>
<evidence type="ECO:0000313" key="3">
    <source>
        <dbReference type="Proteomes" id="UP001492380"/>
    </source>
</evidence>
<feature type="compositionally biased region" description="Basic and acidic residues" evidence="1">
    <location>
        <begin position="295"/>
        <end position="317"/>
    </location>
</feature>
<dbReference type="EMBL" id="JBBWRZ010000001">
    <property type="protein sequence ID" value="KAK8247266.1"/>
    <property type="molecule type" value="Genomic_DNA"/>
</dbReference>
<evidence type="ECO:0000313" key="2">
    <source>
        <dbReference type="EMBL" id="KAK8247266.1"/>
    </source>
</evidence>
<keyword evidence="3" id="KW-1185">Reference proteome</keyword>